<gene>
    <name evidence="1" type="ORF">ALC53_01331</name>
</gene>
<proteinExistence type="predicted"/>
<sequence>ILSVRYDFSLIKTCQRRNTKLMQIANAAVFKLSCIHVPHFVGESEVRTKTWRMQTWNSILLRISLVSLQLLLLNTSPKTSNVKHESKTPGEHVLNSLQII</sequence>
<keyword evidence="2" id="KW-1185">Reference proteome</keyword>
<evidence type="ECO:0000313" key="2">
    <source>
        <dbReference type="Proteomes" id="UP000078540"/>
    </source>
</evidence>
<name>A0A195BWC3_9HYME</name>
<reference evidence="1 2" key="1">
    <citation type="submission" date="2015-09" db="EMBL/GenBank/DDBJ databases">
        <title>Atta colombica WGS genome.</title>
        <authorList>
            <person name="Nygaard S."/>
            <person name="Hu H."/>
            <person name="Boomsma J."/>
            <person name="Zhang G."/>
        </authorList>
    </citation>
    <scope>NUCLEOTIDE SEQUENCE [LARGE SCALE GENOMIC DNA]</scope>
    <source>
        <strain evidence="1">Treedump-2</strain>
        <tissue evidence="1">Whole body</tissue>
    </source>
</reference>
<protein>
    <submittedName>
        <fullName evidence="1">Uncharacterized protein</fullName>
    </submittedName>
</protein>
<accession>A0A195BWC3</accession>
<dbReference type="Proteomes" id="UP000078540">
    <property type="component" value="Unassembled WGS sequence"/>
</dbReference>
<organism evidence="1 2">
    <name type="scientific">Atta colombica</name>
    <dbReference type="NCBI Taxonomy" id="520822"/>
    <lineage>
        <taxon>Eukaryota</taxon>
        <taxon>Metazoa</taxon>
        <taxon>Ecdysozoa</taxon>
        <taxon>Arthropoda</taxon>
        <taxon>Hexapoda</taxon>
        <taxon>Insecta</taxon>
        <taxon>Pterygota</taxon>
        <taxon>Neoptera</taxon>
        <taxon>Endopterygota</taxon>
        <taxon>Hymenoptera</taxon>
        <taxon>Apocrita</taxon>
        <taxon>Aculeata</taxon>
        <taxon>Formicoidea</taxon>
        <taxon>Formicidae</taxon>
        <taxon>Myrmicinae</taxon>
        <taxon>Atta</taxon>
    </lineage>
</organism>
<dbReference type="EMBL" id="KQ976403">
    <property type="protein sequence ID" value="KYM92268.1"/>
    <property type="molecule type" value="Genomic_DNA"/>
</dbReference>
<evidence type="ECO:0000313" key="1">
    <source>
        <dbReference type="EMBL" id="KYM92268.1"/>
    </source>
</evidence>
<feature type="non-terminal residue" evidence="1">
    <location>
        <position position="1"/>
    </location>
</feature>
<dbReference type="AlphaFoldDB" id="A0A195BWC3"/>